<accession>A0AA39PBI1</accession>
<reference evidence="2" key="1">
    <citation type="submission" date="2023-06" db="EMBL/GenBank/DDBJ databases">
        <authorList>
            <consortium name="Lawrence Berkeley National Laboratory"/>
            <person name="Ahrendt S."/>
            <person name="Sahu N."/>
            <person name="Indic B."/>
            <person name="Wong-Bajracharya J."/>
            <person name="Merenyi Z."/>
            <person name="Ke H.-M."/>
            <person name="Monk M."/>
            <person name="Kocsube S."/>
            <person name="Drula E."/>
            <person name="Lipzen A."/>
            <person name="Balint B."/>
            <person name="Henrissat B."/>
            <person name="Andreopoulos B."/>
            <person name="Martin F.M."/>
            <person name="Harder C.B."/>
            <person name="Rigling D."/>
            <person name="Ford K.L."/>
            <person name="Foster G.D."/>
            <person name="Pangilinan J."/>
            <person name="Papanicolaou A."/>
            <person name="Barry K."/>
            <person name="LaButti K."/>
            <person name="Viragh M."/>
            <person name="Koriabine M."/>
            <person name="Yan M."/>
            <person name="Riley R."/>
            <person name="Champramary S."/>
            <person name="Plett K.L."/>
            <person name="Tsai I.J."/>
            <person name="Slot J."/>
            <person name="Sipos G."/>
            <person name="Plett J."/>
            <person name="Nagy L.G."/>
            <person name="Grigoriev I.V."/>
        </authorList>
    </citation>
    <scope>NUCLEOTIDE SEQUENCE</scope>
    <source>
        <strain evidence="2">HWK02</strain>
    </source>
</reference>
<dbReference type="EMBL" id="JAUEPU010000073">
    <property type="protein sequence ID" value="KAK0481188.1"/>
    <property type="molecule type" value="Genomic_DNA"/>
</dbReference>
<dbReference type="Gene3D" id="1.20.1280.50">
    <property type="match status" value="1"/>
</dbReference>
<keyword evidence="3" id="KW-1185">Reference proteome</keyword>
<protein>
    <recommendedName>
        <fullName evidence="1">F-box domain-containing protein</fullName>
    </recommendedName>
</protein>
<proteinExistence type="predicted"/>
<evidence type="ECO:0000259" key="1">
    <source>
        <dbReference type="Pfam" id="PF12937"/>
    </source>
</evidence>
<feature type="domain" description="F-box" evidence="1">
    <location>
        <begin position="111"/>
        <end position="163"/>
    </location>
</feature>
<evidence type="ECO:0000313" key="3">
    <source>
        <dbReference type="Proteomes" id="UP001175228"/>
    </source>
</evidence>
<sequence>MTSLFHAAEAIKDALQRIYQNPSGHLSLDINLPSTEESVIKFESDSTPLISLSDIIGALSDTLEDVSHYHKEHLATLISDDSTSLMNNLRHCKSLIETYSSYRHRSSTSIYDLPPELLSHIFEESVSITPGVYPAAALRIASVCRSWRETSLSHTRLWSTITITTQTQSSLVADGRMKVLQLYLHRSGIQPLTIIFRGKRSTLDLTYRPKKSSKPEWSWAYAFVPLLRSHEARWVRLRLSRNLCDTEDIGMLFALARDALPNLSELNNLTIPPLNRIPFWDYPAFWNAPKLMSLSFDDLRVRQLYSVRTSSFPRAQITALRIDICPDLDSLFHAMVAFPNIRDLTIYMDQPRIRAKPILGIPLSTPTMISRAPESNLVSGLTWNLSCTSFVPQPFGGLRFPTLKSLLMIYHASFDEENDNYSLIGIDPIFDVVSSATSYLRHITFSAIPISGMDIISVLQVLPQLVSLVIHDPNPNDYELLEAPSHLLYPIDEDLLQQLTAPLSGLPFLSSLNSIELVWTQNLDEGAVMDMIESRRWCEAPLERATLGKLERHINLAPTTHQRLSNLRKGGLAFSKELDRT</sequence>
<comment type="caution">
    <text evidence="2">The sequence shown here is derived from an EMBL/GenBank/DDBJ whole genome shotgun (WGS) entry which is preliminary data.</text>
</comment>
<gene>
    <name evidence="2" type="ORF">EDD18DRAFT_796816</name>
</gene>
<dbReference type="Pfam" id="PF12937">
    <property type="entry name" value="F-box-like"/>
    <property type="match status" value="1"/>
</dbReference>
<dbReference type="InterPro" id="IPR036047">
    <property type="entry name" value="F-box-like_dom_sf"/>
</dbReference>
<dbReference type="InterPro" id="IPR001810">
    <property type="entry name" value="F-box_dom"/>
</dbReference>
<evidence type="ECO:0000313" key="2">
    <source>
        <dbReference type="EMBL" id="KAK0481188.1"/>
    </source>
</evidence>
<name>A0AA39PBI1_9AGAR</name>
<organism evidence="2 3">
    <name type="scientific">Armillaria luteobubalina</name>
    <dbReference type="NCBI Taxonomy" id="153913"/>
    <lineage>
        <taxon>Eukaryota</taxon>
        <taxon>Fungi</taxon>
        <taxon>Dikarya</taxon>
        <taxon>Basidiomycota</taxon>
        <taxon>Agaricomycotina</taxon>
        <taxon>Agaricomycetes</taxon>
        <taxon>Agaricomycetidae</taxon>
        <taxon>Agaricales</taxon>
        <taxon>Marasmiineae</taxon>
        <taxon>Physalacriaceae</taxon>
        <taxon>Armillaria</taxon>
    </lineage>
</organism>
<dbReference type="SUPFAM" id="SSF81383">
    <property type="entry name" value="F-box domain"/>
    <property type="match status" value="1"/>
</dbReference>
<dbReference type="AlphaFoldDB" id="A0AA39PBI1"/>
<dbReference type="SUPFAM" id="SSF52047">
    <property type="entry name" value="RNI-like"/>
    <property type="match status" value="1"/>
</dbReference>
<dbReference type="Proteomes" id="UP001175228">
    <property type="component" value="Unassembled WGS sequence"/>
</dbReference>